<dbReference type="Proteomes" id="UP000078200">
    <property type="component" value="Unassembled WGS sequence"/>
</dbReference>
<sequence>MSLTQSSSGSSDRSLRHYELEEKILNQLLVLENEFRAHYAFAKKELTQQMEWANRLWVLAQRYILLKSTGPCCKYPEIYPAPAESSVLLDMTEKIKSIRNSNYRIYGSVKELRKSCIIFEELCSQLDMTVESPFIMGDTFHKPLSFFIELVSDLFKYMHASILRQRYSSHLIEPSNLEAVAKYKSVIEPSEDFEEYLTVSLTYCKCLRPKPIC</sequence>
<name>A0A1A9VTP4_GLOAU</name>
<dbReference type="STRING" id="7395.A0A1A9VTP4"/>
<organism evidence="1 2">
    <name type="scientific">Glossina austeni</name>
    <name type="common">Savannah tsetse fly</name>
    <dbReference type="NCBI Taxonomy" id="7395"/>
    <lineage>
        <taxon>Eukaryota</taxon>
        <taxon>Metazoa</taxon>
        <taxon>Ecdysozoa</taxon>
        <taxon>Arthropoda</taxon>
        <taxon>Hexapoda</taxon>
        <taxon>Insecta</taxon>
        <taxon>Pterygota</taxon>
        <taxon>Neoptera</taxon>
        <taxon>Endopterygota</taxon>
        <taxon>Diptera</taxon>
        <taxon>Brachycera</taxon>
        <taxon>Muscomorpha</taxon>
        <taxon>Hippoboscoidea</taxon>
        <taxon>Glossinidae</taxon>
        <taxon>Glossina</taxon>
    </lineage>
</organism>
<accession>A0A1A9VTP4</accession>
<dbReference type="VEuPathDB" id="VectorBase:GAUT047204"/>
<evidence type="ECO:0000313" key="2">
    <source>
        <dbReference type="Proteomes" id="UP000078200"/>
    </source>
</evidence>
<protein>
    <submittedName>
        <fullName evidence="1">Uncharacterized protein</fullName>
    </submittedName>
</protein>
<dbReference type="AlphaFoldDB" id="A0A1A9VTP4"/>
<evidence type="ECO:0000313" key="1">
    <source>
        <dbReference type="EnsemblMetazoa" id="GAUT047204-PA"/>
    </source>
</evidence>
<dbReference type="EnsemblMetazoa" id="GAUT047204-RA">
    <property type="protein sequence ID" value="GAUT047204-PA"/>
    <property type="gene ID" value="GAUT047204"/>
</dbReference>
<proteinExistence type="predicted"/>
<reference evidence="1" key="1">
    <citation type="submission" date="2020-05" db="UniProtKB">
        <authorList>
            <consortium name="EnsemblMetazoa"/>
        </authorList>
    </citation>
    <scope>IDENTIFICATION</scope>
    <source>
        <strain evidence="1">TTRI</strain>
    </source>
</reference>
<keyword evidence="2" id="KW-1185">Reference proteome</keyword>